<gene>
    <name evidence="1" type="ORF">RPERSI_LOCUS25056</name>
</gene>
<reference evidence="1" key="1">
    <citation type="submission" date="2021-06" db="EMBL/GenBank/DDBJ databases">
        <authorList>
            <person name="Kallberg Y."/>
            <person name="Tangrot J."/>
            <person name="Rosling A."/>
        </authorList>
    </citation>
    <scope>NUCLEOTIDE SEQUENCE</scope>
    <source>
        <strain evidence="1">MA461A</strain>
    </source>
</reference>
<organism evidence="1 2">
    <name type="scientific">Racocetra persica</name>
    <dbReference type="NCBI Taxonomy" id="160502"/>
    <lineage>
        <taxon>Eukaryota</taxon>
        <taxon>Fungi</taxon>
        <taxon>Fungi incertae sedis</taxon>
        <taxon>Mucoromycota</taxon>
        <taxon>Glomeromycotina</taxon>
        <taxon>Glomeromycetes</taxon>
        <taxon>Diversisporales</taxon>
        <taxon>Gigasporaceae</taxon>
        <taxon>Racocetra</taxon>
    </lineage>
</organism>
<name>A0ACA9S229_9GLOM</name>
<dbReference type="EMBL" id="CAJVQC010081822">
    <property type="protein sequence ID" value="CAG8819083.1"/>
    <property type="molecule type" value="Genomic_DNA"/>
</dbReference>
<protein>
    <submittedName>
        <fullName evidence="1">11723_t:CDS:1</fullName>
    </submittedName>
</protein>
<keyword evidence="2" id="KW-1185">Reference proteome</keyword>
<accession>A0ACA9S229</accession>
<dbReference type="Proteomes" id="UP000789920">
    <property type="component" value="Unassembled WGS sequence"/>
</dbReference>
<sequence>MSTYTIYHYNTNNFNAGYDDLINDYPNQFSNPENIFQDTTFWRPSPELITLKNNLHNVTFYDFPGIACAYCSVLMFTSEISWEPFNENFEYPLARKFPNEKLHFHPNSSIQKIAICNSCKCKQNKPSPPDLLPIPNEIAVVPMYNRQFLSPIHLRCSLGRHAGSNSYINYRHLTGSFGYSCNIRALALYSGELGAFFYDSDSSPNWYHPTLYNAINWLKRNNPYLQHFKPS</sequence>
<evidence type="ECO:0000313" key="1">
    <source>
        <dbReference type="EMBL" id="CAG8819083.1"/>
    </source>
</evidence>
<feature type="non-terminal residue" evidence="1">
    <location>
        <position position="231"/>
    </location>
</feature>
<evidence type="ECO:0000313" key="2">
    <source>
        <dbReference type="Proteomes" id="UP000789920"/>
    </source>
</evidence>
<comment type="caution">
    <text evidence="1">The sequence shown here is derived from an EMBL/GenBank/DDBJ whole genome shotgun (WGS) entry which is preliminary data.</text>
</comment>
<proteinExistence type="predicted"/>